<dbReference type="Gene3D" id="3.40.50.10330">
    <property type="entry name" value="Probable inorganic polyphosphate/atp-NAD kinase, domain 1"/>
    <property type="match status" value="1"/>
</dbReference>
<evidence type="ECO:0000256" key="4">
    <source>
        <dbReference type="ARBA" id="ARBA00022723"/>
    </source>
</evidence>
<dbReference type="Pfam" id="PF00781">
    <property type="entry name" value="DAGK_cat"/>
    <property type="match status" value="1"/>
</dbReference>
<gene>
    <name evidence="13" type="ORF">ESV24_11330</name>
</gene>
<keyword evidence="3" id="KW-0808">Transferase</keyword>
<dbReference type="RefSeq" id="WP_111816438.1">
    <property type="nucleotide sequence ID" value="NZ_CBCRZQ010000007.1"/>
</dbReference>
<keyword evidence="7" id="KW-0067">ATP-binding</keyword>
<evidence type="ECO:0000259" key="12">
    <source>
        <dbReference type="PROSITE" id="PS50146"/>
    </source>
</evidence>
<evidence type="ECO:0000256" key="5">
    <source>
        <dbReference type="ARBA" id="ARBA00022741"/>
    </source>
</evidence>
<feature type="domain" description="DAGKc" evidence="12">
    <location>
        <begin position="1"/>
        <end position="130"/>
    </location>
</feature>
<evidence type="ECO:0000313" key="13">
    <source>
        <dbReference type="EMBL" id="TXD68746.1"/>
    </source>
</evidence>
<evidence type="ECO:0000256" key="2">
    <source>
        <dbReference type="ARBA" id="ARBA00022516"/>
    </source>
</evidence>
<dbReference type="GO" id="GO:0046872">
    <property type="term" value="F:metal ion binding"/>
    <property type="evidence" value="ECO:0007669"/>
    <property type="project" value="UniProtKB-KW"/>
</dbReference>
<dbReference type="GO" id="GO:0005524">
    <property type="term" value="F:ATP binding"/>
    <property type="evidence" value="ECO:0007669"/>
    <property type="project" value="UniProtKB-KW"/>
</dbReference>
<keyword evidence="4" id="KW-0479">Metal-binding</keyword>
<dbReference type="InterPro" id="IPR050187">
    <property type="entry name" value="Lipid_Phosphate_FormReg"/>
</dbReference>
<organism evidence="13 14">
    <name type="scientific">Aequorivita lipolytica</name>
    <dbReference type="NCBI Taxonomy" id="153267"/>
    <lineage>
        <taxon>Bacteria</taxon>
        <taxon>Pseudomonadati</taxon>
        <taxon>Bacteroidota</taxon>
        <taxon>Flavobacteriia</taxon>
        <taxon>Flavobacteriales</taxon>
        <taxon>Flavobacteriaceae</taxon>
        <taxon>Aequorivita</taxon>
    </lineage>
</organism>
<keyword evidence="11" id="KW-1208">Phospholipid metabolism</keyword>
<keyword evidence="9" id="KW-0443">Lipid metabolism</keyword>
<dbReference type="Gene3D" id="2.60.200.40">
    <property type="match status" value="1"/>
</dbReference>
<dbReference type="PROSITE" id="PS50146">
    <property type="entry name" value="DAGK"/>
    <property type="match status" value="1"/>
</dbReference>
<evidence type="ECO:0000256" key="6">
    <source>
        <dbReference type="ARBA" id="ARBA00022777"/>
    </source>
</evidence>
<protein>
    <submittedName>
        <fullName evidence="13">Diacylglycerol kinase family lipid kinase</fullName>
    </submittedName>
</protein>
<evidence type="ECO:0000313" key="14">
    <source>
        <dbReference type="Proteomes" id="UP000321945"/>
    </source>
</evidence>
<name>A0A5C6YMV4_9FLAO</name>
<sequence length="297" mass="33235">MKNKIHFIVNPIAGKGKNKLPVALVEAYFPKENYEVFIKETEFIGHATALTELSIKEGAQIIVACGGDGTINEVACCLVNTQVILGILPMGSGNGLASNLKIPKNLKKALSIIKKQNAIEIDTASINGEPFFSNAGIGFDAHVISDFEENTTRQLFSYVKSTFRTLKKYNYKNVVELNYNGITERLSPFLLFISNSNEMGYKMSLTPRASLQDGLLDVIIVPKLSTFKLFLFAVLFLFKKHHWLKEVRFQQVKNLEIKSLDDSILKIQRDGESILQKHSNIIIEILPNSLNICVKKV</sequence>
<evidence type="ECO:0000256" key="1">
    <source>
        <dbReference type="ARBA" id="ARBA00001946"/>
    </source>
</evidence>
<evidence type="ECO:0000256" key="7">
    <source>
        <dbReference type="ARBA" id="ARBA00022840"/>
    </source>
</evidence>
<proteinExistence type="predicted"/>
<reference evidence="13 14" key="1">
    <citation type="submission" date="2019-08" db="EMBL/GenBank/DDBJ databases">
        <title>Genome of Aequorivita lipolytica Y10-2 (type strain).</title>
        <authorList>
            <person name="Bowman J.P."/>
        </authorList>
    </citation>
    <scope>NUCLEOTIDE SEQUENCE [LARGE SCALE GENOMIC DNA]</scope>
    <source>
        <strain evidence="13 14">Y10-2</strain>
    </source>
</reference>
<dbReference type="SUPFAM" id="SSF111331">
    <property type="entry name" value="NAD kinase/diacylglycerol kinase-like"/>
    <property type="match status" value="1"/>
</dbReference>
<evidence type="ECO:0000256" key="11">
    <source>
        <dbReference type="ARBA" id="ARBA00023264"/>
    </source>
</evidence>
<dbReference type="GO" id="GO:0008654">
    <property type="term" value="P:phospholipid biosynthetic process"/>
    <property type="evidence" value="ECO:0007669"/>
    <property type="project" value="UniProtKB-KW"/>
</dbReference>
<keyword evidence="6 13" id="KW-0418">Kinase</keyword>
<keyword evidence="5" id="KW-0547">Nucleotide-binding</keyword>
<dbReference type="AlphaFoldDB" id="A0A5C6YMV4"/>
<evidence type="ECO:0000256" key="3">
    <source>
        <dbReference type="ARBA" id="ARBA00022679"/>
    </source>
</evidence>
<dbReference type="PANTHER" id="PTHR12358">
    <property type="entry name" value="SPHINGOSINE KINASE"/>
    <property type="match status" value="1"/>
</dbReference>
<dbReference type="Pfam" id="PF19279">
    <property type="entry name" value="YegS_C"/>
    <property type="match status" value="1"/>
</dbReference>
<dbReference type="EMBL" id="VORU01000009">
    <property type="protein sequence ID" value="TXD68746.1"/>
    <property type="molecule type" value="Genomic_DNA"/>
</dbReference>
<dbReference type="PANTHER" id="PTHR12358:SF106">
    <property type="entry name" value="LIPID KINASE YEGS"/>
    <property type="match status" value="1"/>
</dbReference>
<keyword evidence="2" id="KW-0444">Lipid biosynthesis</keyword>
<dbReference type="InterPro" id="IPR017438">
    <property type="entry name" value="ATP-NAD_kinase_N"/>
</dbReference>
<comment type="caution">
    <text evidence="13">The sequence shown here is derived from an EMBL/GenBank/DDBJ whole genome shotgun (WGS) entry which is preliminary data.</text>
</comment>
<keyword evidence="8" id="KW-0460">Magnesium</keyword>
<evidence type="ECO:0000256" key="9">
    <source>
        <dbReference type="ARBA" id="ARBA00023098"/>
    </source>
</evidence>
<dbReference type="GO" id="GO:0016301">
    <property type="term" value="F:kinase activity"/>
    <property type="evidence" value="ECO:0007669"/>
    <property type="project" value="UniProtKB-KW"/>
</dbReference>
<dbReference type="InterPro" id="IPR016064">
    <property type="entry name" value="NAD/diacylglycerol_kinase_sf"/>
</dbReference>
<dbReference type="InterPro" id="IPR001206">
    <property type="entry name" value="Diacylglycerol_kinase_cat_dom"/>
</dbReference>
<keyword evidence="10" id="KW-0594">Phospholipid biosynthesis</keyword>
<keyword evidence="14" id="KW-1185">Reference proteome</keyword>
<accession>A0A5C6YMV4</accession>
<dbReference type="NCBIfam" id="TIGR00147">
    <property type="entry name" value="YegS/Rv2252/BmrU family lipid kinase"/>
    <property type="match status" value="1"/>
</dbReference>
<evidence type="ECO:0000256" key="8">
    <source>
        <dbReference type="ARBA" id="ARBA00022842"/>
    </source>
</evidence>
<dbReference type="GO" id="GO:0005886">
    <property type="term" value="C:plasma membrane"/>
    <property type="evidence" value="ECO:0007669"/>
    <property type="project" value="TreeGrafter"/>
</dbReference>
<dbReference type="OrthoDB" id="9786026at2"/>
<dbReference type="SMART" id="SM00046">
    <property type="entry name" value="DAGKc"/>
    <property type="match status" value="1"/>
</dbReference>
<comment type="cofactor">
    <cofactor evidence="1">
        <name>Mg(2+)</name>
        <dbReference type="ChEBI" id="CHEBI:18420"/>
    </cofactor>
</comment>
<dbReference type="InterPro" id="IPR005218">
    <property type="entry name" value="Diacylglycerol/lipid_kinase"/>
</dbReference>
<dbReference type="InterPro" id="IPR045540">
    <property type="entry name" value="YegS/DAGK_C"/>
</dbReference>
<dbReference type="Proteomes" id="UP000321945">
    <property type="component" value="Unassembled WGS sequence"/>
</dbReference>
<evidence type="ECO:0000256" key="10">
    <source>
        <dbReference type="ARBA" id="ARBA00023209"/>
    </source>
</evidence>